<keyword evidence="4" id="KW-1133">Transmembrane helix</keyword>
<evidence type="ECO:0000256" key="4">
    <source>
        <dbReference type="SAM" id="Phobius"/>
    </source>
</evidence>
<evidence type="ECO:0000313" key="5">
    <source>
        <dbReference type="Proteomes" id="UP001652623"/>
    </source>
</evidence>
<keyword evidence="5" id="KW-1185">Reference proteome</keyword>
<evidence type="ECO:0000313" key="6">
    <source>
        <dbReference type="RefSeq" id="XP_015898847.1"/>
    </source>
</evidence>
<dbReference type="PANTHER" id="PTHR31234">
    <property type="entry name" value="LATE EMBRYOGENESIS ABUNDANT (LEA) HYDROXYPROLINE-RICH GLYCOPROTEIN FAMILY"/>
    <property type="match status" value="1"/>
</dbReference>
<dbReference type="GO" id="GO:0098542">
    <property type="term" value="P:defense response to other organism"/>
    <property type="evidence" value="ECO:0007669"/>
    <property type="project" value="InterPro"/>
</dbReference>
<reference evidence="6" key="1">
    <citation type="submission" date="2025-08" db="UniProtKB">
        <authorList>
            <consortium name="RefSeq"/>
        </authorList>
    </citation>
    <scope>IDENTIFICATION</scope>
    <source>
        <tissue evidence="6">Seedling</tissue>
    </source>
</reference>
<accession>A0A6P4AQR0</accession>
<evidence type="ECO:0000256" key="2">
    <source>
        <dbReference type="ARBA" id="ARBA00023136"/>
    </source>
</evidence>
<proteinExistence type="predicted"/>
<name>A0A6P4AQR0_ZIZJJ</name>
<protein>
    <submittedName>
        <fullName evidence="6">NDR1/HIN1-like protein 10</fullName>
    </submittedName>
</protein>
<keyword evidence="4" id="KW-0812">Transmembrane</keyword>
<evidence type="ECO:0000256" key="1">
    <source>
        <dbReference type="ARBA" id="ARBA00004370"/>
    </source>
</evidence>
<evidence type="ECO:0000256" key="3">
    <source>
        <dbReference type="SAM" id="MobiDB-lite"/>
    </source>
</evidence>
<dbReference type="GO" id="GO:0005886">
    <property type="term" value="C:plasma membrane"/>
    <property type="evidence" value="ECO:0007669"/>
    <property type="project" value="TreeGrafter"/>
</dbReference>
<dbReference type="KEGG" id="zju:107432259"/>
<dbReference type="RefSeq" id="XP_015898847.1">
    <property type="nucleotide sequence ID" value="XM_016043361.4"/>
</dbReference>
<feature type="region of interest" description="Disordered" evidence="3">
    <location>
        <begin position="1"/>
        <end position="28"/>
    </location>
</feature>
<gene>
    <name evidence="6" type="primary">LOC107432259</name>
</gene>
<dbReference type="PANTHER" id="PTHR31234:SF2">
    <property type="entry name" value="OS05G0199100 PROTEIN"/>
    <property type="match status" value="1"/>
</dbReference>
<comment type="subcellular location">
    <subcellularLocation>
        <location evidence="1">Membrane</location>
    </subcellularLocation>
</comment>
<keyword evidence="2 4" id="KW-0472">Membrane</keyword>
<dbReference type="Proteomes" id="UP001652623">
    <property type="component" value="Chromosome 11"/>
</dbReference>
<dbReference type="FunCoup" id="A0A6P4AQR0">
    <property type="interactions" value="74"/>
</dbReference>
<dbReference type="InParanoid" id="A0A6P4AQR0"/>
<dbReference type="GeneID" id="107432259"/>
<organism evidence="5 6">
    <name type="scientific">Ziziphus jujuba</name>
    <name type="common">Chinese jujube</name>
    <name type="synonym">Ziziphus sativa</name>
    <dbReference type="NCBI Taxonomy" id="326968"/>
    <lineage>
        <taxon>Eukaryota</taxon>
        <taxon>Viridiplantae</taxon>
        <taxon>Streptophyta</taxon>
        <taxon>Embryophyta</taxon>
        <taxon>Tracheophyta</taxon>
        <taxon>Spermatophyta</taxon>
        <taxon>Magnoliopsida</taxon>
        <taxon>eudicotyledons</taxon>
        <taxon>Gunneridae</taxon>
        <taxon>Pentapetalae</taxon>
        <taxon>rosids</taxon>
        <taxon>fabids</taxon>
        <taxon>Rosales</taxon>
        <taxon>Rhamnaceae</taxon>
        <taxon>Paliureae</taxon>
        <taxon>Ziziphus</taxon>
    </lineage>
</organism>
<sequence length="226" mass="25490">MADKQGNLNGAFYGPSIPPPQQSKPNYRHSRSRSCGCCLFSVLWKILLVLIVLLVIAGFIFWLVVRPTKIKLHVTEASLTQFNLTSNTLHYNLALNATMRNPNRKLGVYNDRIEAKAFFEGARFDSKVFTDLGLLKKKSSKDLSVAFEGQRLLALDADEINDFNEQKTAGVFDIDVKFYLRNRLRLGDFIGGKFKPKIKCDLKVPLITNGVSSGTFQKTKCDVDFF</sequence>
<feature type="transmembrane region" description="Helical" evidence="4">
    <location>
        <begin position="42"/>
        <end position="65"/>
    </location>
</feature>
<dbReference type="AlphaFoldDB" id="A0A6P4AQR0"/>
<dbReference type="InterPro" id="IPR044839">
    <property type="entry name" value="NDR1-like"/>
</dbReference>